<reference evidence="3" key="2">
    <citation type="submission" date="2023-05" db="EMBL/GenBank/DDBJ databases">
        <authorList>
            <consortium name="Lawrence Berkeley National Laboratory"/>
            <person name="Steindorff A."/>
            <person name="Hensen N."/>
            <person name="Bonometti L."/>
            <person name="Westerberg I."/>
            <person name="Brannstrom I.O."/>
            <person name="Guillou S."/>
            <person name="Cros-Aarteil S."/>
            <person name="Calhoun S."/>
            <person name="Haridas S."/>
            <person name="Kuo A."/>
            <person name="Mondo S."/>
            <person name="Pangilinan J."/>
            <person name="Riley R."/>
            <person name="Labutti K."/>
            <person name="Andreopoulos B."/>
            <person name="Lipzen A."/>
            <person name="Chen C."/>
            <person name="Yanf M."/>
            <person name="Daum C."/>
            <person name="Ng V."/>
            <person name="Clum A."/>
            <person name="Ohm R."/>
            <person name="Martin F."/>
            <person name="Silar P."/>
            <person name="Natvig D."/>
            <person name="Lalanne C."/>
            <person name="Gautier V."/>
            <person name="Ament-Velasquez S.L."/>
            <person name="Kruys A."/>
            <person name="Hutchinson M.I."/>
            <person name="Powell A.J."/>
            <person name="Barry K."/>
            <person name="Miller A.N."/>
            <person name="Grigoriev I.V."/>
            <person name="Debuchy R."/>
            <person name="Gladieux P."/>
            <person name="Thoren M.H."/>
            <person name="Johannesson H."/>
        </authorList>
    </citation>
    <scope>NUCLEOTIDE SEQUENCE</scope>
    <source>
        <strain evidence="3">CBS 123565</strain>
    </source>
</reference>
<organism evidence="3 4">
    <name type="scientific">Trichocladium antarcticum</name>
    <dbReference type="NCBI Taxonomy" id="1450529"/>
    <lineage>
        <taxon>Eukaryota</taxon>
        <taxon>Fungi</taxon>
        <taxon>Dikarya</taxon>
        <taxon>Ascomycota</taxon>
        <taxon>Pezizomycotina</taxon>
        <taxon>Sordariomycetes</taxon>
        <taxon>Sordariomycetidae</taxon>
        <taxon>Sordariales</taxon>
        <taxon>Chaetomiaceae</taxon>
        <taxon>Trichocladium</taxon>
    </lineage>
</organism>
<feature type="compositionally biased region" description="Polar residues" evidence="1">
    <location>
        <begin position="755"/>
        <end position="765"/>
    </location>
</feature>
<comment type="caution">
    <text evidence="3">The sequence shown here is derived from an EMBL/GenBank/DDBJ whole genome shotgun (WGS) entry which is preliminary data.</text>
</comment>
<evidence type="ECO:0000256" key="1">
    <source>
        <dbReference type="SAM" id="MobiDB-lite"/>
    </source>
</evidence>
<dbReference type="Proteomes" id="UP001304895">
    <property type="component" value="Unassembled WGS sequence"/>
</dbReference>
<dbReference type="EMBL" id="MU853409">
    <property type="protein sequence ID" value="KAK4134194.1"/>
    <property type="molecule type" value="Genomic_DNA"/>
</dbReference>
<reference evidence="3" key="1">
    <citation type="journal article" date="2023" name="Mol. Phylogenet. Evol.">
        <title>Genome-scale phylogeny and comparative genomics of the fungal order Sordariales.</title>
        <authorList>
            <person name="Hensen N."/>
            <person name="Bonometti L."/>
            <person name="Westerberg I."/>
            <person name="Brannstrom I.O."/>
            <person name="Guillou S."/>
            <person name="Cros-Aarteil S."/>
            <person name="Calhoun S."/>
            <person name="Haridas S."/>
            <person name="Kuo A."/>
            <person name="Mondo S."/>
            <person name="Pangilinan J."/>
            <person name="Riley R."/>
            <person name="LaButti K."/>
            <person name="Andreopoulos B."/>
            <person name="Lipzen A."/>
            <person name="Chen C."/>
            <person name="Yan M."/>
            <person name="Daum C."/>
            <person name="Ng V."/>
            <person name="Clum A."/>
            <person name="Steindorff A."/>
            <person name="Ohm R.A."/>
            <person name="Martin F."/>
            <person name="Silar P."/>
            <person name="Natvig D.O."/>
            <person name="Lalanne C."/>
            <person name="Gautier V."/>
            <person name="Ament-Velasquez S.L."/>
            <person name="Kruys A."/>
            <person name="Hutchinson M.I."/>
            <person name="Powell A.J."/>
            <person name="Barry K."/>
            <person name="Miller A.N."/>
            <person name="Grigoriev I.V."/>
            <person name="Debuchy R."/>
            <person name="Gladieux P."/>
            <person name="Hiltunen Thoren M."/>
            <person name="Johannesson H."/>
        </authorList>
    </citation>
    <scope>NUCLEOTIDE SEQUENCE</scope>
    <source>
        <strain evidence="3">CBS 123565</strain>
    </source>
</reference>
<dbReference type="GO" id="GO:0006511">
    <property type="term" value="P:ubiquitin-dependent protein catabolic process"/>
    <property type="evidence" value="ECO:0007669"/>
    <property type="project" value="TreeGrafter"/>
</dbReference>
<accession>A0AAN6UK17</accession>
<feature type="region of interest" description="Disordered" evidence="1">
    <location>
        <begin position="730"/>
        <end position="811"/>
    </location>
</feature>
<feature type="transmembrane region" description="Helical" evidence="2">
    <location>
        <begin position="603"/>
        <end position="626"/>
    </location>
</feature>
<name>A0AAN6UK17_9PEZI</name>
<feature type="transmembrane region" description="Helical" evidence="2">
    <location>
        <begin position="346"/>
        <end position="367"/>
    </location>
</feature>
<feature type="region of interest" description="Disordered" evidence="1">
    <location>
        <begin position="636"/>
        <end position="665"/>
    </location>
</feature>
<gene>
    <name evidence="3" type="ORF">BT67DRAFT_442087</name>
</gene>
<dbReference type="GO" id="GO:0061630">
    <property type="term" value="F:ubiquitin protein ligase activity"/>
    <property type="evidence" value="ECO:0007669"/>
    <property type="project" value="TreeGrafter"/>
</dbReference>
<keyword evidence="2" id="KW-1133">Transmembrane helix</keyword>
<dbReference type="Pfam" id="PF13920">
    <property type="entry name" value="zf-C3HC4_3"/>
    <property type="match status" value="1"/>
</dbReference>
<dbReference type="CDD" id="cd16616">
    <property type="entry name" value="mRING-HC-C4C4_Asi1p-like"/>
    <property type="match status" value="1"/>
</dbReference>
<feature type="compositionally biased region" description="Acidic residues" evidence="1">
    <location>
        <begin position="745"/>
        <end position="754"/>
    </location>
</feature>
<dbReference type="PANTHER" id="PTHR22696:SF1">
    <property type="entry name" value="E3 UBIQUITIN-PROTEIN LIGASE RNF26"/>
    <property type="match status" value="1"/>
</dbReference>
<keyword evidence="4" id="KW-1185">Reference proteome</keyword>
<feature type="transmembrane region" description="Helical" evidence="2">
    <location>
        <begin position="413"/>
        <end position="436"/>
    </location>
</feature>
<keyword evidence="2" id="KW-0472">Membrane</keyword>
<feature type="transmembrane region" description="Helical" evidence="2">
    <location>
        <begin position="374"/>
        <end position="393"/>
    </location>
</feature>
<dbReference type="PANTHER" id="PTHR22696">
    <property type="entry name" value="E3 UBIQUITIN-PROTEIN LIGASE RNF26"/>
    <property type="match status" value="1"/>
</dbReference>
<dbReference type="InterPro" id="IPR013083">
    <property type="entry name" value="Znf_RING/FYVE/PHD"/>
</dbReference>
<evidence type="ECO:0000256" key="2">
    <source>
        <dbReference type="SAM" id="Phobius"/>
    </source>
</evidence>
<proteinExistence type="predicted"/>
<evidence type="ECO:0000313" key="3">
    <source>
        <dbReference type="EMBL" id="KAK4134194.1"/>
    </source>
</evidence>
<dbReference type="AlphaFoldDB" id="A0AAN6UK17"/>
<dbReference type="Gene3D" id="3.30.40.10">
    <property type="entry name" value="Zinc/RING finger domain, C3HC4 (zinc finger)"/>
    <property type="match status" value="1"/>
</dbReference>
<dbReference type="GO" id="GO:0016567">
    <property type="term" value="P:protein ubiquitination"/>
    <property type="evidence" value="ECO:0007669"/>
    <property type="project" value="TreeGrafter"/>
</dbReference>
<evidence type="ECO:0008006" key="5">
    <source>
        <dbReference type="Google" id="ProtNLM"/>
    </source>
</evidence>
<feature type="compositionally biased region" description="Basic and acidic residues" evidence="1">
    <location>
        <begin position="773"/>
        <end position="782"/>
    </location>
</feature>
<evidence type="ECO:0000313" key="4">
    <source>
        <dbReference type="Proteomes" id="UP001304895"/>
    </source>
</evidence>
<keyword evidence="2" id="KW-0812">Transmembrane</keyword>
<protein>
    <recommendedName>
        <fullName evidence="5">Ubiquitin-protein ligase</fullName>
    </recommendedName>
</protein>
<sequence length="1007" mass="109465">MWTAQQLGLAVNMTKLAPSLEDLVLAGPRMVMKLGRLGSLISIPDAVDGFGQAQRAMALPADTDIFSASATASLGDMASRLAQSMTPSSSASMAAAVAGAAAATAQDPKVAASRFSMEGARGLGSVLSYATSKWALCCIAMAVIFNRTHIFAATRRRLRMQWPVRLLLRLGPIVLLLLQARSLLQSIQCQTSPDFAELRWGNSSKSSDLMFSQTNNFLHTLSSSLLLGATDEESCRSVRMVPWDSREQPELVGSLSRLFPLFGTFCLSQFIEVLACAVQGRPVAAETGMTLFEHSLAFAEADAAIGNQLGWSVFANSTAASQAALGSKIAVTRSMIMKRVNTPPEVLLVAFFSAMSHVTSHLLGLFNLQSKFRLLSTGFWGLCFMASIFWSALNFSVDDPSTQGLLRFPTVCIIGFIPHILIGAGIYACGLVYAIALTLSALAIPEGEGDAEHLSLRQRFQRAHGNMQANVSLADIRIRMDMDFYTALLRAGFGAITMASEAVYLNEDHQVNLKRFTWLEDERFNELEELRMQWIGGGIPGSRFDSIGTIGLVPVKGSANAASGYARERAAQQIPKNTASGRRIRDGVGAAERSSRWLMALEYLLLIFRLMIVMWALCAIRTMTFFGVHAPPRWLRGLSQRPKPGPPDKKKSGRRDRGHNADVLSPGEGKLFFAIPRNDQVDVEGELRRRMDRNSAEVDASQGNPLVDETEVDSKLYSYFLRGGWWGNRDSSGEYAPPTFPERDGDGDDLDFDDTTSVISTTETAADSELDWESDHSDDRGLDGGQRTPTQRDPGPFSFGAAVASARASRESTPVFDTPIAAADLARLLHPQRPEDRDEARALAAHLTSDGIMTRSRFQQQLQRQRAQVLLSGNHAGAHHRRHGQYGPAAHEKMTPDEEARVLEQILLSRRAAVAGNFASTSTSAPQPPSTAAAAAADSSWATGAAGLGPDGPQCVVCQSAPRTIIVWPCRCLSLCDDCRVSLAMNNFDKCVCCRREVISFSRIFVP</sequence>